<feature type="non-terminal residue" evidence="2">
    <location>
        <position position="1"/>
    </location>
</feature>
<evidence type="ECO:0000313" key="3">
    <source>
        <dbReference type="Proteomes" id="UP000830671"/>
    </source>
</evidence>
<sequence>VLRPAEGFLGSLRALGRSSGLQRGVTCCGLESREARWHGMWKIVPLLGALFKLTPVTALGPRTESQTPRREPLRPRPLPTSLLLPEMVVILPLPSQKGPIRSLGRLRGRKLGVPGELTAASGVCPVVARS</sequence>
<dbReference type="EMBL" id="CP019475">
    <property type="protein sequence ID" value="UQC80007.1"/>
    <property type="molecule type" value="Genomic_DNA"/>
</dbReference>
<feature type="region of interest" description="Disordered" evidence="1">
    <location>
        <begin position="58"/>
        <end position="78"/>
    </location>
</feature>
<dbReference type="KEGG" id="clup:CLUP02_05488"/>
<evidence type="ECO:0000256" key="1">
    <source>
        <dbReference type="SAM" id="MobiDB-lite"/>
    </source>
</evidence>
<name>A0A9Q8SMB8_9PEZI</name>
<proteinExistence type="predicted"/>
<dbReference type="RefSeq" id="XP_049141638.1">
    <property type="nucleotide sequence ID" value="XM_049284495.1"/>
</dbReference>
<dbReference type="Proteomes" id="UP000830671">
    <property type="component" value="Chromosome 3"/>
</dbReference>
<gene>
    <name evidence="2" type="ORF">CLUP02_05488</name>
</gene>
<reference evidence="2" key="1">
    <citation type="journal article" date="2021" name="Mol. Plant Microbe Interact.">
        <title>Complete Genome Sequence of the Plant-Pathogenic Fungus Colletotrichum lupini.</title>
        <authorList>
            <person name="Baroncelli R."/>
            <person name="Pensec F."/>
            <person name="Da Lio D."/>
            <person name="Boufleur T."/>
            <person name="Vicente I."/>
            <person name="Sarrocco S."/>
            <person name="Picot A."/>
            <person name="Baraldi E."/>
            <person name="Sukno S."/>
            <person name="Thon M."/>
            <person name="Le Floch G."/>
        </authorList>
    </citation>
    <scope>NUCLEOTIDE SEQUENCE</scope>
    <source>
        <strain evidence="2">IMI 504893</strain>
    </source>
</reference>
<organism evidence="2 3">
    <name type="scientific">Colletotrichum lupini</name>
    <dbReference type="NCBI Taxonomy" id="145971"/>
    <lineage>
        <taxon>Eukaryota</taxon>
        <taxon>Fungi</taxon>
        <taxon>Dikarya</taxon>
        <taxon>Ascomycota</taxon>
        <taxon>Pezizomycotina</taxon>
        <taxon>Sordariomycetes</taxon>
        <taxon>Hypocreomycetidae</taxon>
        <taxon>Glomerellales</taxon>
        <taxon>Glomerellaceae</taxon>
        <taxon>Colletotrichum</taxon>
        <taxon>Colletotrichum acutatum species complex</taxon>
    </lineage>
</organism>
<evidence type="ECO:0000313" key="2">
    <source>
        <dbReference type="EMBL" id="UQC80007.1"/>
    </source>
</evidence>
<dbReference type="GeneID" id="73339505"/>
<protein>
    <submittedName>
        <fullName evidence="2">Uncharacterized protein</fullName>
    </submittedName>
</protein>
<dbReference type="AlphaFoldDB" id="A0A9Q8SMB8"/>
<accession>A0A9Q8SMB8</accession>
<keyword evidence="3" id="KW-1185">Reference proteome</keyword>